<organism evidence="2 3">
    <name type="scientific">Trifolium medium</name>
    <dbReference type="NCBI Taxonomy" id="97028"/>
    <lineage>
        <taxon>Eukaryota</taxon>
        <taxon>Viridiplantae</taxon>
        <taxon>Streptophyta</taxon>
        <taxon>Embryophyta</taxon>
        <taxon>Tracheophyta</taxon>
        <taxon>Spermatophyta</taxon>
        <taxon>Magnoliopsida</taxon>
        <taxon>eudicotyledons</taxon>
        <taxon>Gunneridae</taxon>
        <taxon>Pentapetalae</taxon>
        <taxon>rosids</taxon>
        <taxon>fabids</taxon>
        <taxon>Fabales</taxon>
        <taxon>Fabaceae</taxon>
        <taxon>Papilionoideae</taxon>
        <taxon>50 kb inversion clade</taxon>
        <taxon>NPAAA clade</taxon>
        <taxon>Hologalegina</taxon>
        <taxon>IRL clade</taxon>
        <taxon>Trifolieae</taxon>
        <taxon>Trifolium</taxon>
    </lineage>
</organism>
<name>A0A392QC38_9FABA</name>
<reference evidence="2 3" key="1">
    <citation type="journal article" date="2018" name="Front. Plant Sci.">
        <title>Red Clover (Trifolium pratense) and Zigzag Clover (T. medium) - A Picture of Genomic Similarities and Differences.</title>
        <authorList>
            <person name="Dluhosova J."/>
            <person name="Istvanek J."/>
            <person name="Nedelnik J."/>
            <person name="Repkova J."/>
        </authorList>
    </citation>
    <scope>NUCLEOTIDE SEQUENCE [LARGE SCALE GENOMIC DNA]</scope>
    <source>
        <strain evidence="3">cv. 10/8</strain>
        <tissue evidence="2">Leaf</tissue>
    </source>
</reference>
<comment type="caution">
    <text evidence="2">The sequence shown here is derived from an EMBL/GenBank/DDBJ whole genome shotgun (WGS) entry which is preliminary data.</text>
</comment>
<keyword evidence="3" id="KW-1185">Reference proteome</keyword>
<dbReference type="Proteomes" id="UP000265520">
    <property type="component" value="Unassembled WGS sequence"/>
</dbReference>
<accession>A0A392QC38</accession>
<evidence type="ECO:0000313" key="3">
    <source>
        <dbReference type="Proteomes" id="UP000265520"/>
    </source>
</evidence>
<protein>
    <submittedName>
        <fullName evidence="2">Uncharacterized protein</fullName>
    </submittedName>
</protein>
<feature type="non-terminal residue" evidence="2">
    <location>
        <position position="97"/>
    </location>
</feature>
<sequence>MVSEQLPSGTASWCLHEKWRPDWKLWNVDLKGETHGDGDQTDSNDTSVHHDHNRPREEGTDAYGWLNKMDRYFELKRMNEREKLQAVMVAMEGKALA</sequence>
<dbReference type="EMBL" id="LXQA010124894">
    <property type="protein sequence ID" value="MCI21452.1"/>
    <property type="molecule type" value="Genomic_DNA"/>
</dbReference>
<feature type="region of interest" description="Disordered" evidence="1">
    <location>
        <begin position="30"/>
        <end position="60"/>
    </location>
</feature>
<evidence type="ECO:0000313" key="2">
    <source>
        <dbReference type="EMBL" id="MCI21452.1"/>
    </source>
</evidence>
<evidence type="ECO:0000256" key="1">
    <source>
        <dbReference type="SAM" id="MobiDB-lite"/>
    </source>
</evidence>
<dbReference type="AlphaFoldDB" id="A0A392QC38"/>
<feature type="compositionally biased region" description="Basic and acidic residues" evidence="1">
    <location>
        <begin position="47"/>
        <end position="59"/>
    </location>
</feature>
<proteinExistence type="predicted"/>